<evidence type="ECO:0000256" key="6">
    <source>
        <dbReference type="ARBA" id="ARBA00023136"/>
    </source>
</evidence>
<comment type="subcellular location">
    <subcellularLocation>
        <location evidence="1">Cell membrane</location>
        <topology evidence="1">Multi-pass membrane protein</topology>
    </subcellularLocation>
</comment>
<keyword evidence="4 7" id="KW-0812">Transmembrane</keyword>
<evidence type="ECO:0000256" key="5">
    <source>
        <dbReference type="ARBA" id="ARBA00022989"/>
    </source>
</evidence>
<feature type="transmembrane region" description="Helical" evidence="7">
    <location>
        <begin position="97"/>
        <end position="119"/>
    </location>
</feature>
<keyword evidence="6 7" id="KW-0472">Membrane</keyword>
<protein>
    <submittedName>
        <fullName evidence="9">GBS Bsp-like repeat-containing protein</fullName>
    </submittedName>
</protein>
<keyword evidence="5 7" id="KW-1133">Transmembrane helix</keyword>
<dbReference type="EMBL" id="DYVY01000096">
    <property type="protein sequence ID" value="HJF94323.1"/>
    <property type="molecule type" value="Genomic_DNA"/>
</dbReference>
<evidence type="ECO:0000256" key="4">
    <source>
        <dbReference type="ARBA" id="ARBA00022692"/>
    </source>
</evidence>
<dbReference type="InterPro" id="IPR050448">
    <property type="entry name" value="OpgB/LTA_synthase_biosynth"/>
</dbReference>
<comment type="pathway">
    <text evidence="2">Cell wall biogenesis; lipoteichoic acid biosynthesis.</text>
</comment>
<dbReference type="Pfam" id="PF08481">
    <property type="entry name" value="GBS_Bsp-like"/>
    <property type="match status" value="1"/>
</dbReference>
<evidence type="ECO:0000256" key="3">
    <source>
        <dbReference type="ARBA" id="ARBA00022475"/>
    </source>
</evidence>
<accession>A0A921I0S9</accession>
<evidence type="ECO:0000256" key="2">
    <source>
        <dbReference type="ARBA" id="ARBA00004936"/>
    </source>
</evidence>
<dbReference type="InterPro" id="IPR013688">
    <property type="entry name" value="GBS_Bsp-like"/>
</dbReference>
<dbReference type="PANTHER" id="PTHR47371:SF3">
    <property type="entry name" value="PHOSPHOGLYCEROL TRANSFERASE I"/>
    <property type="match status" value="1"/>
</dbReference>
<evidence type="ECO:0000259" key="8">
    <source>
        <dbReference type="Pfam" id="PF00884"/>
    </source>
</evidence>
<dbReference type="Gene3D" id="2.60.40.3760">
    <property type="match status" value="1"/>
</dbReference>
<dbReference type="Gene3D" id="3.40.720.10">
    <property type="entry name" value="Alkaline Phosphatase, subunit A"/>
    <property type="match status" value="1"/>
</dbReference>
<dbReference type="SUPFAM" id="SSF53649">
    <property type="entry name" value="Alkaline phosphatase-like"/>
    <property type="match status" value="1"/>
</dbReference>
<evidence type="ECO:0000256" key="7">
    <source>
        <dbReference type="SAM" id="Phobius"/>
    </source>
</evidence>
<feature type="domain" description="Sulfatase N-terminal" evidence="8">
    <location>
        <begin position="157"/>
        <end position="398"/>
    </location>
</feature>
<name>A0A921I0S9_9FIRM</name>
<evidence type="ECO:0000313" key="9">
    <source>
        <dbReference type="EMBL" id="HJF94323.1"/>
    </source>
</evidence>
<dbReference type="Proteomes" id="UP000769156">
    <property type="component" value="Unassembled WGS sequence"/>
</dbReference>
<dbReference type="InterPro" id="IPR000917">
    <property type="entry name" value="Sulfatase_N"/>
</dbReference>
<feature type="transmembrane region" description="Helical" evidence="7">
    <location>
        <begin position="12"/>
        <end position="38"/>
    </location>
</feature>
<comment type="caution">
    <text evidence="9">The sequence shown here is derived from an EMBL/GenBank/DDBJ whole genome shotgun (WGS) entry which is preliminary data.</text>
</comment>
<reference evidence="9" key="2">
    <citation type="submission" date="2021-09" db="EMBL/GenBank/DDBJ databases">
        <authorList>
            <person name="Gilroy R."/>
        </authorList>
    </citation>
    <scope>NUCLEOTIDE SEQUENCE</scope>
    <source>
        <strain evidence="9">ChiSjej5B23-16112</strain>
    </source>
</reference>
<organism evidence="9 10">
    <name type="scientific">Lachnoclostridium phocaeense</name>
    <dbReference type="NCBI Taxonomy" id="1871021"/>
    <lineage>
        <taxon>Bacteria</taxon>
        <taxon>Bacillati</taxon>
        <taxon>Bacillota</taxon>
        <taxon>Clostridia</taxon>
        <taxon>Lachnospirales</taxon>
        <taxon>Lachnospiraceae</taxon>
    </lineage>
</organism>
<dbReference type="Pfam" id="PF00884">
    <property type="entry name" value="Sulfatase"/>
    <property type="match status" value="1"/>
</dbReference>
<reference evidence="9" key="1">
    <citation type="journal article" date="2021" name="PeerJ">
        <title>Extensive microbial diversity within the chicken gut microbiome revealed by metagenomics and culture.</title>
        <authorList>
            <person name="Gilroy R."/>
            <person name="Ravi A."/>
            <person name="Getino M."/>
            <person name="Pursley I."/>
            <person name="Horton D.L."/>
            <person name="Alikhan N.F."/>
            <person name="Baker D."/>
            <person name="Gharbi K."/>
            <person name="Hall N."/>
            <person name="Watson M."/>
            <person name="Adriaenssens E.M."/>
            <person name="Foster-Nyarko E."/>
            <person name="Jarju S."/>
            <person name="Secka A."/>
            <person name="Antonio M."/>
            <person name="Oren A."/>
            <person name="Chaudhuri R.R."/>
            <person name="La Ragione R."/>
            <person name="Hildebrand F."/>
            <person name="Pallen M.J."/>
        </authorList>
    </citation>
    <scope>NUCLEOTIDE SEQUENCE</scope>
    <source>
        <strain evidence="9">ChiSjej5B23-16112</strain>
    </source>
</reference>
<gene>
    <name evidence="9" type="ORF">K8V82_05965</name>
</gene>
<dbReference type="AlphaFoldDB" id="A0A921I0S9"/>
<feature type="transmembrane region" description="Helical" evidence="7">
    <location>
        <begin position="68"/>
        <end position="90"/>
    </location>
</feature>
<dbReference type="InterPro" id="IPR017850">
    <property type="entry name" value="Alkaline_phosphatase_core_sf"/>
</dbReference>
<evidence type="ECO:0000256" key="1">
    <source>
        <dbReference type="ARBA" id="ARBA00004651"/>
    </source>
</evidence>
<dbReference type="PANTHER" id="PTHR47371">
    <property type="entry name" value="LIPOTEICHOIC ACID SYNTHASE"/>
    <property type="match status" value="1"/>
</dbReference>
<proteinExistence type="predicted"/>
<dbReference type="CDD" id="cd16015">
    <property type="entry name" value="LTA_synthase"/>
    <property type="match status" value="1"/>
</dbReference>
<dbReference type="GO" id="GO:0005886">
    <property type="term" value="C:plasma membrane"/>
    <property type="evidence" value="ECO:0007669"/>
    <property type="project" value="UniProtKB-SubCell"/>
</dbReference>
<evidence type="ECO:0000313" key="10">
    <source>
        <dbReference type="Proteomes" id="UP000769156"/>
    </source>
</evidence>
<sequence>MGKISIYAKRALRVLLTILAVLLAVLATIITCSLKWMFDTWSNLTMDELIYHLTSPLEGTNDAMIKEYVVKCIVPAVVILLVLAVILTAFRKKKRYYAVMAGAIVLSVSVSALSVHGAWQALDVGNYVADRGTYSTFIDDNYISPADVEMTFPQEKRNLIYIFLESMETTYADTQSGGAFTENVIPDLTQIAQENEDFSGETDKLNGGYSMPGTTWTIGAMFGQTAGLPLSVSIDGNNMDTQDTFFAGAVTLGDILESQGYSQTLLIGSDAVFGGRELYFTEHGSYEMMDYKYAAQNGLIPEDYLVWWGYEDQKLFEFAKQKVTELAAQPEPFNLTMLTVDTHFEDGYMCEGCPKLYGDDQYSNVMRCSSQQVASFIRWIQQQDFYENTTIVLCGDHPTMDSDYCEDVDGDYIRKTYTAYINAAAQKETETRRDFTTFDQFPTTLAALGVQIEGNRLGLGTNLFSSEPTLTERFGLDTEAAELKKKSQLIEELADIDYDSQSLMEREGRVPTGTVYADPYLRDIGGIPVTVTDLVNLPDTVQSVQIAVWTNEDQSDLQWIQLTDRGDGSYGANINVANYGFKLGVYYIDAYIVDGTGTPYMIGQTTGYVD</sequence>
<keyword evidence="3" id="KW-1003">Cell membrane</keyword>